<organism evidence="1 2">
    <name type="scientific">Coemansia spiralis</name>
    <dbReference type="NCBI Taxonomy" id="417178"/>
    <lineage>
        <taxon>Eukaryota</taxon>
        <taxon>Fungi</taxon>
        <taxon>Fungi incertae sedis</taxon>
        <taxon>Zoopagomycota</taxon>
        <taxon>Kickxellomycotina</taxon>
        <taxon>Kickxellomycetes</taxon>
        <taxon>Kickxellales</taxon>
        <taxon>Kickxellaceae</taxon>
        <taxon>Coemansia</taxon>
    </lineage>
</organism>
<dbReference type="Gene3D" id="3.30.1140.40">
    <property type="entry name" value="Tctex-1"/>
    <property type="match status" value="1"/>
</dbReference>
<dbReference type="AlphaFoldDB" id="A0A9W8GA54"/>
<evidence type="ECO:0000313" key="1">
    <source>
        <dbReference type="EMBL" id="KAJ2679670.1"/>
    </source>
</evidence>
<protein>
    <submittedName>
        <fullName evidence="1">Tctex1 domain-containing protein 2</fullName>
    </submittedName>
</protein>
<dbReference type="GO" id="GO:0045505">
    <property type="term" value="F:dynein intermediate chain binding"/>
    <property type="evidence" value="ECO:0007669"/>
    <property type="project" value="TreeGrafter"/>
</dbReference>
<comment type="caution">
    <text evidence="1">The sequence shown here is derived from an EMBL/GenBank/DDBJ whole genome shotgun (WGS) entry which is preliminary data.</text>
</comment>
<dbReference type="PANTHER" id="PTHR21255:SF7">
    <property type="entry name" value="DYNEIN LIGHT CHAIN TCTEX-TYPE PROTEIN 2B"/>
    <property type="match status" value="1"/>
</dbReference>
<accession>A0A9W8GA54</accession>
<dbReference type="Proteomes" id="UP001151518">
    <property type="component" value="Unassembled WGS sequence"/>
</dbReference>
<dbReference type="GO" id="GO:0007018">
    <property type="term" value="P:microtubule-based movement"/>
    <property type="evidence" value="ECO:0007669"/>
    <property type="project" value="TreeGrafter"/>
</dbReference>
<gene>
    <name evidence="1" type="primary">TCTEX1D2</name>
    <name evidence="1" type="ORF">GGI25_001360</name>
</gene>
<reference evidence="1" key="1">
    <citation type="submission" date="2022-07" db="EMBL/GenBank/DDBJ databases">
        <title>Phylogenomic reconstructions and comparative analyses of Kickxellomycotina fungi.</title>
        <authorList>
            <person name="Reynolds N.K."/>
            <person name="Stajich J.E."/>
            <person name="Barry K."/>
            <person name="Grigoriev I.V."/>
            <person name="Crous P."/>
            <person name="Smith M.E."/>
        </authorList>
    </citation>
    <scope>NUCLEOTIDE SEQUENCE</scope>
    <source>
        <strain evidence="1">NRRL 3115</strain>
    </source>
</reference>
<evidence type="ECO:0000313" key="2">
    <source>
        <dbReference type="Proteomes" id="UP001151518"/>
    </source>
</evidence>
<dbReference type="GO" id="GO:0005737">
    <property type="term" value="C:cytoplasm"/>
    <property type="evidence" value="ECO:0007669"/>
    <property type="project" value="TreeGrafter"/>
</dbReference>
<dbReference type="GO" id="GO:0005868">
    <property type="term" value="C:cytoplasmic dynein complex"/>
    <property type="evidence" value="ECO:0007669"/>
    <property type="project" value="TreeGrafter"/>
</dbReference>
<sequence>MTIGGSGVRAEQAQKLRTTAMRGILGEVLRGELGSARYEAEEVAAASKRVGEAINKRLLEEPGMERYKLVANISIFQNDGQGARMGSSTVWDPETDGVVQEMFANDSIRCVAVVFAVCIY</sequence>
<dbReference type="Pfam" id="PF03645">
    <property type="entry name" value="Tctex-1"/>
    <property type="match status" value="1"/>
</dbReference>
<proteinExistence type="predicted"/>
<dbReference type="EMBL" id="JANBTW010000010">
    <property type="protein sequence ID" value="KAJ2679670.1"/>
    <property type="molecule type" value="Genomic_DNA"/>
</dbReference>
<dbReference type="CDD" id="cd21459">
    <property type="entry name" value="DLC-like_TCTEX1D2"/>
    <property type="match status" value="1"/>
</dbReference>
<dbReference type="OrthoDB" id="10260741at2759"/>
<dbReference type="PANTHER" id="PTHR21255">
    <property type="entry name" value="T-COMPLEX-ASSOCIATED-TESTIS-EXPRESSED 1/ DYNEIN LIGHT CHAIN"/>
    <property type="match status" value="1"/>
</dbReference>
<name>A0A9W8GA54_9FUNG</name>
<dbReference type="InterPro" id="IPR005334">
    <property type="entry name" value="Tctex-1-like"/>
</dbReference>
<dbReference type="InterPro" id="IPR038586">
    <property type="entry name" value="Tctex-1-like_sf"/>
</dbReference>